<dbReference type="Proteomes" id="UP001153269">
    <property type="component" value="Unassembled WGS sequence"/>
</dbReference>
<proteinExistence type="predicted"/>
<evidence type="ECO:0000313" key="3">
    <source>
        <dbReference type="Proteomes" id="UP001153269"/>
    </source>
</evidence>
<name>A0A9N7VE30_PLEPL</name>
<feature type="region of interest" description="Disordered" evidence="1">
    <location>
        <begin position="129"/>
        <end position="229"/>
    </location>
</feature>
<organism evidence="2 3">
    <name type="scientific">Pleuronectes platessa</name>
    <name type="common">European plaice</name>
    <dbReference type="NCBI Taxonomy" id="8262"/>
    <lineage>
        <taxon>Eukaryota</taxon>
        <taxon>Metazoa</taxon>
        <taxon>Chordata</taxon>
        <taxon>Craniata</taxon>
        <taxon>Vertebrata</taxon>
        <taxon>Euteleostomi</taxon>
        <taxon>Actinopterygii</taxon>
        <taxon>Neopterygii</taxon>
        <taxon>Teleostei</taxon>
        <taxon>Neoteleostei</taxon>
        <taxon>Acanthomorphata</taxon>
        <taxon>Carangaria</taxon>
        <taxon>Pleuronectiformes</taxon>
        <taxon>Pleuronectoidei</taxon>
        <taxon>Pleuronectidae</taxon>
        <taxon>Pleuronectes</taxon>
    </lineage>
</organism>
<reference evidence="2" key="1">
    <citation type="submission" date="2020-03" db="EMBL/GenBank/DDBJ databases">
        <authorList>
            <person name="Weist P."/>
        </authorList>
    </citation>
    <scope>NUCLEOTIDE SEQUENCE</scope>
</reference>
<evidence type="ECO:0000256" key="1">
    <source>
        <dbReference type="SAM" id="MobiDB-lite"/>
    </source>
</evidence>
<feature type="compositionally biased region" description="Polar residues" evidence="1">
    <location>
        <begin position="157"/>
        <end position="169"/>
    </location>
</feature>
<accession>A0A9N7VE30</accession>
<feature type="compositionally biased region" description="Basic and acidic residues" evidence="1">
    <location>
        <begin position="196"/>
        <end position="206"/>
    </location>
</feature>
<dbReference type="EMBL" id="CADEAL010003957">
    <property type="protein sequence ID" value="CAB1447712.1"/>
    <property type="molecule type" value="Genomic_DNA"/>
</dbReference>
<evidence type="ECO:0000313" key="2">
    <source>
        <dbReference type="EMBL" id="CAB1447712.1"/>
    </source>
</evidence>
<feature type="compositionally biased region" description="Basic and acidic residues" evidence="1">
    <location>
        <begin position="133"/>
        <end position="151"/>
    </location>
</feature>
<protein>
    <submittedName>
        <fullName evidence="2">Uncharacterized protein</fullName>
    </submittedName>
</protein>
<comment type="caution">
    <text evidence="2">The sequence shown here is derived from an EMBL/GenBank/DDBJ whole genome shotgun (WGS) entry which is preliminary data.</text>
</comment>
<sequence>MELESQPSAHSRYMRPVSPAVNPHLGRCTNFGRTSPHQGEPVCVQQCESWPSGVSSSESVSVLHLRSYPPISTAACLCDLLQPSASLSGYCNFIHSRVRLNSGPRRIPGACTGSDHDKTLLEQQQQLLASSDCSDRDKSVNDGAASKEKVQKFPSVHQMQTQRRSSSAKRNADGGGGGEERELDGGPNGYGKKLKKERDRGMERVIRGHNGGRVSEIQMKGRVSSCANH</sequence>
<gene>
    <name evidence="2" type="ORF">PLEPLA_LOCUS35389</name>
</gene>
<keyword evidence="3" id="KW-1185">Reference proteome</keyword>
<dbReference type="AlphaFoldDB" id="A0A9N7VE30"/>